<dbReference type="InParanoid" id="G1MSY9"/>
<keyword evidence="3" id="KW-0677">Repeat</keyword>
<feature type="compositionally biased region" description="Polar residues" evidence="7">
    <location>
        <begin position="407"/>
        <end position="416"/>
    </location>
</feature>
<dbReference type="GO" id="GO:0007157">
    <property type="term" value="P:heterophilic cell-cell adhesion via plasma membrane cell adhesion molecules"/>
    <property type="evidence" value="ECO:0007669"/>
    <property type="project" value="Ensembl"/>
</dbReference>
<dbReference type="KEGG" id="mgp:100551487"/>
<evidence type="ECO:0000256" key="5">
    <source>
        <dbReference type="ARBA" id="ARBA00023157"/>
    </source>
</evidence>
<evidence type="ECO:0000256" key="2">
    <source>
        <dbReference type="ARBA" id="ARBA00022729"/>
    </source>
</evidence>
<dbReference type="GO" id="GO:0097021">
    <property type="term" value="P:lymphocyte migration into lymphoid organs"/>
    <property type="evidence" value="ECO:0007669"/>
    <property type="project" value="Ensembl"/>
</dbReference>
<evidence type="ECO:0000259" key="10">
    <source>
        <dbReference type="PROSITE" id="PS50835"/>
    </source>
</evidence>
<evidence type="ECO:0000256" key="1">
    <source>
        <dbReference type="ARBA" id="ARBA00004370"/>
    </source>
</evidence>
<dbReference type="PANTHER" id="PTHR47118">
    <property type="entry name" value="CYTOTOXIC AND REGULATORY T-CELL MOLECULE"/>
    <property type="match status" value="1"/>
</dbReference>
<evidence type="ECO:0000313" key="11">
    <source>
        <dbReference type="Ensembl" id="ENSMGAP00000001477.2"/>
    </source>
</evidence>
<feature type="region of interest" description="Disordered" evidence="7">
    <location>
        <begin position="378"/>
        <end position="449"/>
    </location>
</feature>
<dbReference type="InterPro" id="IPR003599">
    <property type="entry name" value="Ig_sub"/>
</dbReference>
<dbReference type="AlphaFoldDB" id="G1MSY9"/>
<dbReference type="HOGENOM" id="CLU_061397_0_0_1"/>
<feature type="compositionally biased region" description="Polar residues" evidence="7">
    <location>
        <begin position="244"/>
        <end position="261"/>
    </location>
</feature>
<feature type="compositionally biased region" description="Low complexity" evidence="7">
    <location>
        <begin position="264"/>
        <end position="283"/>
    </location>
</feature>
<keyword evidence="12" id="KW-1185">Reference proteome</keyword>
<reference evidence="11" key="3">
    <citation type="submission" date="2025-09" db="UniProtKB">
        <authorList>
            <consortium name="Ensembl"/>
        </authorList>
    </citation>
    <scope>IDENTIFICATION</scope>
</reference>
<dbReference type="RefSeq" id="XP_010721953.1">
    <property type="nucleotide sequence ID" value="XM_010723651.3"/>
</dbReference>
<dbReference type="GO" id="GO:0001768">
    <property type="term" value="P:establishment of T cell polarity"/>
    <property type="evidence" value="ECO:0007669"/>
    <property type="project" value="Ensembl"/>
</dbReference>
<feature type="compositionally biased region" description="Basic and acidic residues" evidence="7">
    <location>
        <begin position="390"/>
        <end position="401"/>
    </location>
</feature>
<dbReference type="Bgee" id="ENSMGAG00000001951">
    <property type="expression patterns" value="Expressed in thymus and 6 other cell types or tissues"/>
</dbReference>
<feature type="domain" description="Ig-like" evidence="10">
    <location>
        <begin position="122"/>
        <end position="210"/>
    </location>
</feature>
<dbReference type="GO" id="GO:0032729">
    <property type="term" value="P:positive regulation of type II interferon production"/>
    <property type="evidence" value="ECO:0007669"/>
    <property type="project" value="Ensembl"/>
</dbReference>
<dbReference type="GO" id="GO:0001772">
    <property type="term" value="C:immunological synapse"/>
    <property type="evidence" value="ECO:0007669"/>
    <property type="project" value="Ensembl"/>
</dbReference>
<dbReference type="GeneID" id="100551487"/>
<gene>
    <name evidence="11" type="primary">CRTAM</name>
</gene>
<dbReference type="GeneTree" id="ENSGT00940000159804"/>
<feature type="domain" description="Ig-like" evidence="10">
    <location>
        <begin position="20"/>
        <end position="99"/>
    </location>
</feature>
<dbReference type="InterPro" id="IPR007110">
    <property type="entry name" value="Ig-like_dom"/>
</dbReference>
<feature type="signal peptide" evidence="9">
    <location>
        <begin position="1"/>
        <end position="24"/>
    </location>
</feature>
<dbReference type="Pfam" id="PF22705">
    <property type="entry name" value="C2-set_3"/>
    <property type="match status" value="1"/>
</dbReference>
<dbReference type="FunFam" id="2.60.40.10:FF:000013">
    <property type="entry name" value="cell adhesion molecule 1 isoform X1"/>
    <property type="match status" value="1"/>
</dbReference>
<keyword evidence="6" id="KW-0393">Immunoglobulin domain</keyword>
<dbReference type="InterPro" id="IPR036179">
    <property type="entry name" value="Ig-like_dom_sf"/>
</dbReference>
<dbReference type="SUPFAM" id="SSF48726">
    <property type="entry name" value="Immunoglobulin"/>
    <property type="match status" value="2"/>
</dbReference>
<comment type="subcellular location">
    <subcellularLocation>
        <location evidence="1">Membrane</location>
    </subcellularLocation>
</comment>
<dbReference type="GO" id="GO:0005102">
    <property type="term" value="F:signaling receptor binding"/>
    <property type="evidence" value="ECO:0007669"/>
    <property type="project" value="Ensembl"/>
</dbReference>
<sequence>MTFTMVLHVSALLLLQGDFPGAGSETITLQEGEDLNLRCTLSGDGRATRQWLNPRGFTIFLDNHWALRDLRYKLTHYSEDELSIRLSNVTVRDEGIYKCFYYSTPFKSKMTTVEVLAAPSKPVLQVSQDTEGSITLSCYTQGCKPQPQVTWLLDNGIQLPGDTRHKLEADRKKWTTTSTLTVLAYGPNSTASCLVHHKALGGGKLTASFQFEDVARTVTNTTPVSTTLEVDTYVSEYVQPTATTAESGLNSNTDFSPSYPQHNGPGATTSAAGPRATTSAAAGELSGTSAHHIPNGTETALNGTVTEQLFRTEASFPSENVTLISTVTAEKGVKSEGMSKKKKDFLLPLLVAVLIVVLLIIVVLFAWKLKKAHGVWKRENDTSDQTLESYKSRSNEESPGHEKKRQAVNQKSNVQYVTEGYVEATQKNPSEKNTTIPEEQFACGKETDV</sequence>
<dbReference type="GO" id="GO:0046007">
    <property type="term" value="P:negative regulation of activated T cell proliferation"/>
    <property type="evidence" value="ECO:0007669"/>
    <property type="project" value="Ensembl"/>
</dbReference>
<evidence type="ECO:0000256" key="4">
    <source>
        <dbReference type="ARBA" id="ARBA00023136"/>
    </source>
</evidence>
<feature type="chain" id="PRO_5032864751" evidence="9">
    <location>
        <begin position="25"/>
        <end position="449"/>
    </location>
</feature>
<dbReference type="InterPro" id="IPR013151">
    <property type="entry name" value="Immunoglobulin_dom"/>
</dbReference>
<name>G1MSY9_MELGA</name>
<evidence type="ECO:0000256" key="8">
    <source>
        <dbReference type="SAM" id="Phobius"/>
    </source>
</evidence>
<dbReference type="GO" id="GO:0002860">
    <property type="term" value="P:positive regulation of natural killer cell mediated cytotoxicity directed against tumor cell target"/>
    <property type="evidence" value="ECO:0007669"/>
    <property type="project" value="Ensembl"/>
</dbReference>
<dbReference type="GO" id="GO:0045580">
    <property type="term" value="P:regulation of T cell differentiation"/>
    <property type="evidence" value="ECO:0007669"/>
    <property type="project" value="Ensembl"/>
</dbReference>
<dbReference type="GO" id="GO:0002355">
    <property type="term" value="P:detection of tumor cell"/>
    <property type="evidence" value="ECO:0007669"/>
    <property type="project" value="Ensembl"/>
</dbReference>
<keyword evidence="8" id="KW-1133">Transmembrane helix</keyword>
<keyword evidence="8" id="KW-0812">Transmembrane</keyword>
<dbReference type="Ensembl" id="ENSMGAT00000002138.2">
    <property type="protein sequence ID" value="ENSMGAP00000001477.2"/>
    <property type="gene ID" value="ENSMGAG00000001951.2"/>
</dbReference>
<keyword evidence="5" id="KW-1015">Disulfide bond</keyword>
<keyword evidence="4 8" id="KW-0472">Membrane</keyword>
<dbReference type="GO" id="GO:0008037">
    <property type="term" value="P:cell recognition"/>
    <property type="evidence" value="ECO:0007669"/>
    <property type="project" value="Ensembl"/>
</dbReference>
<accession>G1MSY9</accession>
<proteinExistence type="predicted"/>
<feature type="compositionally biased region" description="Polar residues" evidence="7">
    <location>
        <begin position="425"/>
        <end position="437"/>
    </location>
</feature>
<evidence type="ECO:0000256" key="3">
    <source>
        <dbReference type="ARBA" id="ARBA00022737"/>
    </source>
</evidence>
<dbReference type="Gene3D" id="2.60.40.10">
    <property type="entry name" value="Immunoglobulins"/>
    <property type="match status" value="2"/>
</dbReference>
<dbReference type="CTD" id="56253"/>
<feature type="transmembrane region" description="Helical" evidence="8">
    <location>
        <begin position="345"/>
        <end position="367"/>
    </location>
</feature>
<feature type="region of interest" description="Disordered" evidence="7">
    <location>
        <begin position="244"/>
        <end position="297"/>
    </location>
</feature>
<evidence type="ECO:0000256" key="7">
    <source>
        <dbReference type="SAM" id="MobiDB-lite"/>
    </source>
</evidence>
<evidence type="ECO:0000256" key="6">
    <source>
        <dbReference type="ARBA" id="ARBA00023319"/>
    </source>
</evidence>
<protein>
    <submittedName>
        <fullName evidence="11">Cytotoxic and regulatory T cell molecule</fullName>
    </submittedName>
</protein>
<dbReference type="OrthoDB" id="10006996at2759"/>
<dbReference type="SMART" id="SM00409">
    <property type="entry name" value="IG"/>
    <property type="match status" value="1"/>
</dbReference>
<dbReference type="GO" id="GO:2001185">
    <property type="term" value="P:regulation of CD8-positive, alpha-beta T cell activation"/>
    <property type="evidence" value="ECO:0007669"/>
    <property type="project" value="Ensembl"/>
</dbReference>
<reference evidence="11 12" key="1">
    <citation type="journal article" date="2010" name="PLoS Biol.">
        <title>Multi-platform next-generation sequencing of the domestic turkey (Meleagris gallopavo): genome assembly and analysis.</title>
        <authorList>
            <person name="Dalloul R.A."/>
            <person name="Long J.A."/>
            <person name="Zimin A.V."/>
            <person name="Aslam L."/>
            <person name="Beal K."/>
            <person name="Blomberg L.A."/>
            <person name="Bouffard P."/>
            <person name="Burt D.W."/>
            <person name="Crasta O."/>
            <person name="Crooijmans R.P."/>
            <person name="Cooper K."/>
            <person name="Coulombe R.A."/>
            <person name="De S."/>
            <person name="Delany M.E."/>
            <person name="Dodgson J.B."/>
            <person name="Dong J.J."/>
            <person name="Evans C."/>
            <person name="Frederickson K.M."/>
            <person name="Flicek P."/>
            <person name="Florea L."/>
            <person name="Folkerts O."/>
            <person name="Groenen M.A."/>
            <person name="Harkins T.T."/>
            <person name="Herrero J."/>
            <person name="Hoffmann S."/>
            <person name="Megens H.J."/>
            <person name="Jiang A."/>
            <person name="de Jong P."/>
            <person name="Kaiser P."/>
            <person name="Kim H."/>
            <person name="Kim K.W."/>
            <person name="Kim S."/>
            <person name="Langenberger D."/>
            <person name="Lee M.K."/>
            <person name="Lee T."/>
            <person name="Mane S."/>
            <person name="Marcais G."/>
            <person name="Marz M."/>
            <person name="McElroy A.P."/>
            <person name="Modise T."/>
            <person name="Nefedov M."/>
            <person name="Notredame C."/>
            <person name="Paton I.R."/>
            <person name="Payne W.S."/>
            <person name="Pertea G."/>
            <person name="Prickett D."/>
            <person name="Puiu D."/>
            <person name="Qioa D."/>
            <person name="Raineri E."/>
            <person name="Ruffier M."/>
            <person name="Salzberg S.L."/>
            <person name="Schatz M.C."/>
            <person name="Scheuring C."/>
            <person name="Schmidt C.J."/>
            <person name="Schroeder S."/>
            <person name="Searle S.M."/>
            <person name="Smith E.J."/>
            <person name="Smith J."/>
            <person name="Sonstegard T.S."/>
            <person name="Stadler P.F."/>
            <person name="Tafer H."/>
            <person name="Tu Z.J."/>
            <person name="Van Tassell C.P."/>
            <person name="Vilella A.J."/>
            <person name="Williams K.P."/>
            <person name="Yorke J.A."/>
            <person name="Zhang L."/>
            <person name="Zhang H.B."/>
            <person name="Zhang X."/>
            <person name="Zhang Y."/>
            <person name="Reed K.M."/>
        </authorList>
    </citation>
    <scope>NUCLEOTIDE SEQUENCE [LARGE SCALE GENOMIC DNA]</scope>
</reference>
<evidence type="ECO:0000256" key="9">
    <source>
        <dbReference type="SAM" id="SignalP"/>
    </source>
</evidence>
<dbReference type="PANTHER" id="PTHR47118:SF1">
    <property type="entry name" value="CYTOTOXIC AND REGULATORY T-CELL MOLECULE"/>
    <property type="match status" value="1"/>
</dbReference>
<evidence type="ECO:0000313" key="12">
    <source>
        <dbReference type="Proteomes" id="UP000001645"/>
    </source>
</evidence>
<dbReference type="PROSITE" id="PS50835">
    <property type="entry name" value="IG_LIKE"/>
    <property type="match status" value="2"/>
</dbReference>
<keyword evidence="2 9" id="KW-0732">Signal</keyword>
<reference evidence="11" key="2">
    <citation type="submission" date="2025-08" db="UniProtKB">
        <authorList>
            <consortium name="Ensembl"/>
        </authorList>
    </citation>
    <scope>IDENTIFICATION</scope>
</reference>
<dbReference type="InterPro" id="IPR013783">
    <property type="entry name" value="Ig-like_fold"/>
</dbReference>
<dbReference type="Pfam" id="PF00047">
    <property type="entry name" value="ig"/>
    <property type="match status" value="1"/>
</dbReference>
<dbReference type="InterPro" id="IPR053896">
    <property type="entry name" value="BTN3A2-like_Ig-C"/>
</dbReference>
<dbReference type="InterPro" id="IPR053096">
    <property type="entry name" value="CRTAM"/>
</dbReference>
<organism evidence="11 12">
    <name type="scientific">Meleagris gallopavo</name>
    <name type="common">Wild turkey</name>
    <dbReference type="NCBI Taxonomy" id="9103"/>
    <lineage>
        <taxon>Eukaryota</taxon>
        <taxon>Metazoa</taxon>
        <taxon>Chordata</taxon>
        <taxon>Craniata</taxon>
        <taxon>Vertebrata</taxon>
        <taxon>Euteleostomi</taxon>
        <taxon>Archelosauria</taxon>
        <taxon>Archosauria</taxon>
        <taxon>Dinosauria</taxon>
        <taxon>Saurischia</taxon>
        <taxon>Theropoda</taxon>
        <taxon>Coelurosauria</taxon>
        <taxon>Aves</taxon>
        <taxon>Neognathae</taxon>
        <taxon>Galloanserae</taxon>
        <taxon>Galliformes</taxon>
        <taxon>Phasianidae</taxon>
        <taxon>Meleagridinae</taxon>
        <taxon>Meleagris</taxon>
    </lineage>
</organism>
<dbReference type="Proteomes" id="UP000001645">
    <property type="component" value="Chromosome 26"/>
</dbReference>